<feature type="domain" description="Biotin-protein ligase N-terminal" evidence="1">
    <location>
        <begin position="49"/>
        <end position="89"/>
    </location>
</feature>
<dbReference type="OrthoDB" id="5464482at2"/>
<dbReference type="SUPFAM" id="SSF52317">
    <property type="entry name" value="Class I glutamine amidotransferase-like"/>
    <property type="match status" value="1"/>
</dbReference>
<dbReference type="Pfam" id="PF09825">
    <property type="entry name" value="BPL_N"/>
    <property type="match status" value="1"/>
</dbReference>
<keyword evidence="3" id="KW-1185">Reference proteome</keyword>
<dbReference type="KEGG" id="dfl:DFE_3079"/>
<name>A0A2Z6B2Y8_9BACT</name>
<dbReference type="Proteomes" id="UP000269883">
    <property type="component" value="Chromosome"/>
</dbReference>
<dbReference type="AlphaFoldDB" id="A0A2Z6B2Y8"/>
<organism evidence="2 3">
    <name type="scientific">Desulfovibrio ferrophilus</name>
    <dbReference type="NCBI Taxonomy" id="241368"/>
    <lineage>
        <taxon>Bacteria</taxon>
        <taxon>Pseudomonadati</taxon>
        <taxon>Thermodesulfobacteriota</taxon>
        <taxon>Desulfovibrionia</taxon>
        <taxon>Desulfovibrionales</taxon>
        <taxon>Desulfovibrionaceae</taxon>
        <taxon>Desulfovibrio</taxon>
    </lineage>
</organism>
<sequence>MSSIYIYWDESHLWGLLVWRALRAFGLPYRLVRAKEISQGLLSRKPPVALVVPGGMARRKFELLGDEGVREIQDYVSGGGVYFGFCGGAGLGLTGRHGLGLCPWKRRAFTDRLQHAMSGHMRVRPARDNALTPQTLSEAPLLPVWWPARFEPSPDDGVNVLAAYQAPGPDFWVADIPLDSIPRGALDDLETIHDLSIWPHFMVDQPCLVEGHYGQGRYVLSYTHLETPASRDANLWLAHLIHKLTGLCSRDGAALTPAWNLEALPRRWADEDGGEDLARAKAGLEGSIREGSQEMLFFQRNSWLLGWRRGIPGASLNALYSMVCQAQSISPCAEAQSYWHEQAPRFLETLELFRHGLTGYLLSERLAMTTSGTNNAIPENVLSEQRMALFGSRMSHGGIFAELISVMDELLFLTLTGDTQ</sequence>
<dbReference type="InterPro" id="IPR019197">
    <property type="entry name" value="Biotin-prot_ligase_N"/>
</dbReference>
<protein>
    <recommendedName>
        <fullName evidence="1">Biotin-protein ligase N-terminal domain-containing protein</fullName>
    </recommendedName>
</protein>
<dbReference type="InterPro" id="IPR029062">
    <property type="entry name" value="Class_I_gatase-like"/>
</dbReference>
<reference evidence="2 3" key="1">
    <citation type="journal article" date="2018" name="Sci. Adv.">
        <title>Multi-heme cytochromes provide a pathway for survival in energy-limited environments.</title>
        <authorList>
            <person name="Deng X."/>
            <person name="Dohmae N."/>
            <person name="Nealson K.H."/>
            <person name="Hashimoto K."/>
            <person name="Okamoto A."/>
        </authorList>
    </citation>
    <scope>NUCLEOTIDE SEQUENCE [LARGE SCALE GENOMIC DNA]</scope>
    <source>
        <strain evidence="2 3">IS5</strain>
    </source>
</reference>
<proteinExistence type="predicted"/>
<accession>A0A2Z6B2Y8</accession>
<dbReference type="EMBL" id="AP017378">
    <property type="protein sequence ID" value="BBD09805.1"/>
    <property type="molecule type" value="Genomic_DNA"/>
</dbReference>
<dbReference type="Gene3D" id="3.40.50.880">
    <property type="match status" value="1"/>
</dbReference>
<dbReference type="RefSeq" id="WP_126380817.1">
    <property type="nucleotide sequence ID" value="NZ_AP017378.1"/>
</dbReference>
<evidence type="ECO:0000313" key="3">
    <source>
        <dbReference type="Proteomes" id="UP000269883"/>
    </source>
</evidence>
<evidence type="ECO:0000313" key="2">
    <source>
        <dbReference type="EMBL" id="BBD09805.1"/>
    </source>
</evidence>
<gene>
    <name evidence="2" type="ORF">DFE_3079</name>
</gene>
<evidence type="ECO:0000259" key="1">
    <source>
        <dbReference type="Pfam" id="PF09825"/>
    </source>
</evidence>